<dbReference type="InterPro" id="IPR015813">
    <property type="entry name" value="Pyrv/PenolPyrv_kinase-like_dom"/>
</dbReference>
<feature type="binding site" evidence="5">
    <location>
        <position position="130"/>
    </location>
    <ligand>
        <name>Mg(2+)</name>
        <dbReference type="ChEBI" id="CHEBI:18420"/>
    </ligand>
</feature>
<keyword evidence="3 5" id="KW-0460">Magnesium</keyword>
<dbReference type="RefSeq" id="WP_409362591.1">
    <property type="nucleotide sequence ID" value="NZ_JACHLK010000018.1"/>
</dbReference>
<dbReference type="Pfam" id="PF03328">
    <property type="entry name" value="HpcH_HpaI"/>
    <property type="match status" value="1"/>
</dbReference>
<evidence type="ECO:0000256" key="3">
    <source>
        <dbReference type="ARBA" id="ARBA00022842"/>
    </source>
</evidence>
<dbReference type="GO" id="GO:0008816">
    <property type="term" value="F:citryl-CoA lyase activity"/>
    <property type="evidence" value="ECO:0007669"/>
    <property type="project" value="UniProtKB-EC"/>
</dbReference>
<evidence type="ECO:0000313" key="8">
    <source>
        <dbReference type="Proteomes" id="UP000575083"/>
    </source>
</evidence>
<evidence type="ECO:0000256" key="4">
    <source>
        <dbReference type="PIRSR" id="PIRSR015582-1"/>
    </source>
</evidence>
<dbReference type="PANTHER" id="PTHR32308">
    <property type="entry name" value="LYASE BETA SUBUNIT, PUTATIVE (AFU_ORTHOLOGUE AFUA_4G13030)-RELATED"/>
    <property type="match status" value="1"/>
</dbReference>
<evidence type="ECO:0000256" key="2">
    <source>
        <dbReference type="ARBA" id="ARBA00022723"/>
    </source>
</evidence>
<comment type="caution">
    <text evidence="7">The sequence shown here is derived from an EMBL/GenBank/DDBJ whole genome shotgun (WGS) entry which is preliminary data.</text>
</comment>
<protein>
    <submittedName>
        <fullName evidence="7">Citrate lyase subunit beta/citryl-CoA lyase</fullName>
        <ecNumber evidence="7">4.1.3.34</ecNumber>
    </submittedName>
</protein>
<feature type="binding site" evidence="4">
    <location>
        <position position="130"/>
    </location>
    <ligand>
        <name>substrate</name>
    </ligand>
</feature>
<name>A0A7X0PJX9_9BURK</name>
<dbReference type="PANTHER" id="PTHR32308:SF10">
    <property type="entry name" value="CITRATE LYASE SUBUNIT BETA"/>
    <property type="match status" value="1"/>
</dbReference>
<feature type="binding site" evidence="5">
    <location>
        <position position="156"/>
    </location>
    <ligand>
        <name>Mg(2+)</name>
        <dbReference type="ChEBI" id="CHEBI:18420"/>
    </ligand>
</feature>
<evidence type="ECO:0000259" key="6">
    <source>
        <dbReference type="Pfam" id="PF03328"/>
    </source>
</evidence>
<evidence type="ECO:0000256" key="1">
    <source>
        <dbReference type="ARBA" id="ARBA00001946"/>
    </source>
</evidence>
<keyword evidence="2 5" id="KW-0479">Metal-binding</keyword>
<dbReference type="EC" id="4.1.3.34" evidence="7"/>
<dbReference type="InterPro" id="IPR005000">
    <property type="entry name" value="Aldolase/citrate-lyase_domain"/>
</dbReference>
<dbReference type="EMBL" id="JACHLK010000018">
    <property type="protein sequence ID" value="MBB6563305.1"/>
    <property type="molecule type" value="Genomic_DNA"/>
</dbReference>
<dbReference type="Proteomes" id="UP000575083">
    <property type="component" value="Unassembled WGS sequence"/>
</dbReference>
<dbReference type="GO" id="GO:0006107">
    <property type="term" value="P:oxaloacetate metabolic process"/>
    <property type="evidence" value="ECO:0007669"/>
    <property type="project" value="TreeGrafter"/>
</dbReference>
<comment type="cofactor">
    <cofactor evidence="1">
        <name>Mg(2+)</name>
        <dbReference type="ChEBI" id="CHEBI:18420"/>
    </cofactor>
</comment>
<dbReference type="Gene3D" id="3.20.20.60">
    <property type="entry name" value="Phosphoenolpyruvate-binding domains"/>
    <property type="match status" value="1"/>
</dbReference>
<feature type="domain" description="HpcH/HpaI aldolase/citrate lyase" evidence="6">
    <location>
        <begin position="14"/>
        <end position="225"/>
    </location>
</feature>
<organism evidence="7 8">
    <name type="scientific">Acidovorax soli</name>
    <dbReference type="NCBI Taxonomy" id="592050"/>
    <lineage>
        <taxon>Bacteria</taxon>
        <taxon>Pseudomonadati</taxon>
        <taxon>Pseudomonadota</taxon>
        <taxon>Betaproteobacteria</taxon>
        <taxon>Burkholderiales</taxon>
        <taxon>Comamonadaceae</taxon>
        <taxon>Acidovorax</taxon>
    </lineage>
</organism>
<gene>
    <name evidence="7" type="ORF">HNP48_006025</name>
</gene>
<dbReference type="InterPro" id="IPR011206">
    <property type="entry name" value="Citrate_lyase_beta/mcl1/mcl2"/>
</dbReference>
<dbReference type="SUPFAM" id="SSF51621">
    <property type="entry name" value="Phosphoenolpyruvate/pyruvate domain"/>
    <property type="match status" value="1"/>
</dbReference>
<evidence type="ECO:0000313" key="7">
    <source>
        <dbReference type="EMBL" id="MBB6563305.1"/>
    </source>
</evidence>
<reference evidence="7 8" key="1">
    <citation type="submission" date="2020-08" db="EMBL/GenBank/DDBJ databases">
        <title>Functional genomics of gut bacteria from endangered species of beetles.</title>
        <authorList>
            <person name="Carlos-Shanley C."/>
        </authorList>
    </citation>
    <scope>NUCLEOTIDE SEQUENCE [LARGE SCALE GENOMIC DNA]</scope>
    <source>
        <strain evidence="7 8">S00198</strain>
    </source>
</reference>
<feature type="binding site" evidence="4">
    <location>
        <position position="74"/>
    </location>
    <ligand>
        <name>substrate</name>
    </ligand>
</feature>
<dbReference type="InterPro" id="IPR040442">
    <property type="entry name" value="Pyrv_kinase-like_dom_sf"/>
</dbReference>
<keyword evidence="7" id="KW-0456">Lyase</keyword>
<proteinExistence type="predicted"/>
<dbReference type="PIRSF" id="PIRSF015582">
    <property type="entry name" value="Cit_lyase_B"/>
    <property type="match status" value="1"/>
</dbReference>
<keyword evidence="8" id="KW-1185">Reference proteome</keyword>
<dbReference type="AlphaFoldDB" id="A0A7X0PJX9"/>
<accession>A0A7X0PJX9</accession>
<dbReference type="GO" id="GO:0000287">
    <property type="term" value="F:magnesium ion binding"/>
    <property type="evidence" value="ECO:0007669"/>
    <property type="project" value="TreeGrafter"/>
</dbReference>
<evidence type="ECO:0000256" key="5">
    <source>
        <dbReference type="PIRSR" id="PIRSR015582-2"/>
    </source>
</evidence>
<sequence length="282" mass="28776">MPSVQGAIARATTFLFVPATRPERIAKALASGAGAVVVDLEDAVAPDDKAAARTALLSAVQGLEPGERARLLVRTNAAGTPWHADDVAAVAACVAQGLAGAMVAKAESAGVLQAVANALGPEGLLVPLVESNAGLDALDTLARAPQVVRLAFGHLDFQVDLGMECGPDEAELLPVRLAFARASRRAGLAAPVDGVTTATDDLPRLQQDTARSRRLGFGGKLCIHPAQVAPVQAAFAPGPEELAWAARVLEAAPAHGGAVFRLDGRMVDAPVLALAARLVARA</sequence>